<comment type="caution">
    <text evidence="1">The sequence shown here is derived from an EMBL/GenBank/DDBJ whole genome shotgun (WGS) entry which is preliminary data.</text>
</comment>
<accession>X1IE24</accession>
<sequence>MIRKLTCVLVGLLLVAGVVVFVGSPVNAAKKTEVILWGGLDPVIPGGGREQLKTWNATHPEIKLVPQAATAIAGQTLSMVAKLMIAIAAEHLRI</sequence>
<organism evidence="1">
    <name type="scientific">marine sediment metagenome</name>
    <dbReference type="NCBI Taxonomy" id="412755"/>
    <lineage>
        <taxon>unclassified sequences</taxon>
        <taxon>metagenomes</taxon>
        <taxon>ecological metagenomes</taxon>
    </lineage>
</organism>
<dbReference type="EMBL" id="BARU01040652">
    <property type="protein sequence ID" value="GAH79942.1"/>
    <property type="molecule type" value="Genomic_DNA"/>
</dbReference>
<proteinExistence type="predicted"/>
<evidence type="ECO:0000313" key="1">
    <source>
        <dbReference type="EMBL" id="GAH79942.1"/>
    </source>
</evidence>
<name>X1IE24_9ZZZZ</name>
<gene>
    <name evidence="1" type="ORF">S03H2_62818</name>
</gene>
<dbReference type="AlphaFoldDB" id="X1IE24"/>
<reference evidence="1" key="1">
    <citation type="journal article" date="2014" name="Front. Microbiol.">
        <title>High frequency of phylogenetically diverse reductive dehalogenase-homologous genes in deep subseafloor sedimentary metagenomes.</title>
        <authorList>
            <person name="Kawai M."/>
            <person name="Futagami T."/>
            <person name="Toyoda A."/>
            <person name="Takaki Y."/>
            <person name="Nishi S."/>
            <person name="Hori S."/>
            <person name="Arai W."/>
            <person name="Tsubouchi T."/>
            <person name="Morono Y."/>
            <person name="Uchiyama I."/>
            <person name="Ito T."/>
            <person name="Fujiyama A."/>
            <person name="Inagaki F."/>
            <person name="Takami H."/>
        </authorList>
    </citation>
    <scope>NUCLEOTIDE SEQUENCE</scope>
    <source>
        <strain evidence="1">Expedition CK06-06</strain>
    </source>
</reference>
<protein>
    <submittedName>
        <fullName evidence="1">Uncharacterized protein</fullName>
    </submittedName>
</protein>